<accession>A0A9P8TXJ0</accession>
<gene>
    <name evidence="1" type="ORF">Trco_002125</name>
</gene>
<protein>
    <submittedName>
        <fullName evidence="1">Uncharacterized protein</fullName>
    </submittedName>
</protein>
<dbReference type="Proteomes" id="UP000827724">
    <property type="component" value="Unassembled WGS sequence"/>
</dbReference>
<organism evidence="1 2">
    <name type="scientific">Trichoderma cornu-damae</name>
    <dbReference type="NCBI Taxonomy" id="654480"/>
    <lineage>
        <taxon>Eukaryota</taxon>
        <taxon>Fungi</taxon>
        <taxon>Dikarya</taxon>
        <taxon>Ascomycota</taxon>
        <taxon>Pezizomycotina</taxon>
        <taxon>Sordariomycetes</taxon>
        <taxon>Hypocreomycetidae</taxon>
        <taxon>Hypocreales</taxon>
        <taxon>Hypocreaceae</taxon>
        <taxon>Trichoderma</taxon>
    </lineage>
</organism>
<evidence type="ECO:0000313" key="2">
    <source>
        <dbReference type="Proteomes" id="UP000827724"/>
    </source>
</evidence>
<sequence length="177" mass="18953">MSGHGGFWAPRLASQGGGRFFWPVDSAAAAHLVLAGALPEKDDVDMGGGVLVCLLVGLPARVLSGTERGWPSGWRRASDDGSIDANVEMAPRLLSSRKDGYAERRCWSHVVCVCDRVGRLVPALVPTPARRYGDQFQVEDGCLSSAAFQESRLRGGCVGNACFASPFDPRRMHIQGP</sequence>
<reference evidence="1" key="1">
    <citation type="submission" date="2021-08" db="EMBL/GenBank/DDBJ databases">
        <title>Chromosome-Level Trichoderma cornu-damae using Hi-C Data.</title>
        <authorList>
            <person name="Kim C.S."/>
        </authorList>
    </citation>
    <scope>NUCLEOTIDE SEQUENCE</scope>
    <source>
        <strain evidence="1">KA19-0412C</strain>
    </source>
</reference>
<dbReference type="AlphaFoldDB" id="A0A9P8TXJ0"/>
<dbReference type="EMBL" id="JAIWOZ010000002">
    <property type="protein sequence ID" value="KAH6608779.1"/>
    <property type="molecule type" value="Genomic_DNA"/>
</dbReference>
<keyword evidence="2" id="KW-1185">Reference proteome</keyword>
<proteinExistence type="predicted"/>
<evidence type="ECO:0000313" key="1">
    <source>
        <dbReference type="EMBL" id="KAH6608779.1"/>
    </source>
</evidence>
<name>A0A9P8TXJ0_9HYPO</name>
<comment type="caution">
    <text evidence="1">The sequence shown here is derived from an EMBL/GenBank/DDBJ whole genome shotgun (WGS) entry which is preliminary data.</text>
</comment>